<keyword evidence="2" id="KW-1185">Reference proteome</keyword>
<evidence type="ECO:0000313" key="1">
    <source>
        <dbReference type="EMBL" id="BDB99282.1"/>
    </source>
</evidence>
<dbReference type="AlphaFoldDB" id="A0AAQ4CU01"/>
<gene>
    <name evidence="1" type="ORF">SACC_22990</name>
</gene>
<dbReference type="EMBL" id="AP025226">
    <property type="protein sequence ID" value="BDB99282.1"/>
    <property type="molecule type" value="Genomic_DNA"/>
</dbReference>
<proteinExistence type="predicted"/>
<accession>A0AAQ4CU01</accession>
<sequence>MHLTKVLRNKKEKIKMMEKLPPSAKLVLKVLIEKKVVRFKELQEQTKLPTRTLRYALKILREKGLIKTLPCLDDARERMYSILEIDECYKLFND</sequence>
<dbReference type="Proteomes" id="UP001319921">
    <property type="component" value="Chromosome"/>
</dbReference>
<protein>
    <submittedName>
        <fullName evidence="1">MarR family transcriptional regulator</fullName>
    </submittedName>
</protein>
<name>A0AAQ4CU01_9CREN</name>
<reference evidence="1 2" key="1">
    <citation type="journal article" date="2022" name="Microbiol. Resour. Announc.">
        <title>Complete Genome Sequence of the Hyperthermophilic and Acidophilic Archaeon Saccharolobus caldissimus Strain HS-3T.</title>
        <authorList>
            <person name="Sakai H.D."/>
            <person name="Kurosawa N."/>
        </authorList>
    </citation>
    <scope>NUCLEOTIDE SEQUENCE [LARGE SCALE GENOMIC DNA]</scope>
    <source>
        <strain evidence="1 2">JCM32116</strain>
    </source>
</reference>
<dbReference type="KEGG" id="scas:SACC_22990"/>
<organism evidence="1 2">
    <name type="scientific">Saccharolobus caldissimus</name>
    <dbReference type="NCBI Taxonomy" id="1702097"/>
    <lineage>
        <taxon>Archaea</taxon>
        <taxon>Thermoproteota</taxon>
        <taxon>Thermoprotei</taxon>
        <taxon>Sulfolobales</taxon>
        <taxon>Sulfolobaceae</taxon>
        <taxon>Saccharolobus</taxon>
    </lineage>
</organism>
<dbReference type="InterPro" id="IPR036388">
    <property type="entry name" value="WH-like_DNA-bd_sf"/>
</dbReference>
<dbReference type="Gene3D" id="1.10.10.10">
    <property type="entry name" value="Winged helix-like DNA-binding domain superfamily/Winged helix DNA-binding domain"/>
    <property type="match status" value="1"/>
</dbReference>
<evidence type="ECO:0000313" key="2">
    <source>
        <dbReference type="Proteomes" id="UP001319921"/>
    </source>
</evidence>
<dbReference type="SUPFAM" id="SSF46785">
    <property type="entry name" value="Winged helix' DNA-binding domain"/>
    <property type="match status" value="1"/>
</dbReference>
<dbReference type="InterPro" id="IPR036390">
    <property type="entry name" value="WH_DNA-bd_sf"/>
</dbReference>